<reference evidence="1" key="1">
    <citation type="journal article" date="2014" name="Int. J. Syst. Evol. Microbiol.">
        <title>Complete genome sequence of Corynebacterium casei LMG S-19264T (=DSM 44701T), isolated from a smear-ripened cheese.</title>
        <authorList>
            <consortium name="US DOE Joint Genome Institute (JGI-PGF)"/>
            <person name="Walter F."/>
            <person name="Albersmeier A."/>
            <person name="Kalinowski J."/>
            <person name="Ruckert C."/>
        </authorList>
    </citation>
    <scope>NUCLEOTIDE SEQUENCE</scope>
    <source>
        <strain evidence="1">CGMCC 1.15254</strain>
    </source>
</reference>
<accession>A0A917C0I2</accession>
<proteinExistence type="predicted"/>
<reference evidence="1" key="2">
    <citation type="submission" date="2020-09" db="EMBL/GenBank/DDBJ databases">
        <authorList>
            <person name="Sun Q."/>
            <person name="Zhou Y."/>
        </authorList>
    </citation>
    <scope>NUCLEOTIDE SEQUENCE</scope>
    <source>
        <strain evidence="1">CGMCC 1.15254</strain>
    </source>
</reference>
<sequence length="97" mass="11273">MKLYRDEQNIPRVEAKPEFAVLAEFLEDDIQSDKVSAIELLNFLEKKKGERVGNAFCATFDDQNVTIECLFDDSKVQSYTRNIFFQAVEAWIVFIND</sequence>
<comment type="caution">
    <text evidence="1">The sequence shown here is derived from an EMBL/GenBank/DDBJ whole genome shotgun (WGS) entry which is preliminary data.</text>
</comment>
<keyword evidence="2" id="KW-1185">Reference proteome</keyword>
<protein>
    <submittedName>
        <fullName evidence="1">Uncharacterized protein</fullName>
    </submittedName>
</protein>
<evidence type="ECO:0000313" key="2">
    <source>
        <dbReference type="Proteomes" id="UP000632498"/>
    </source>
</evidence>
<organism evidence="1 2">
    <name type="scientific">Terasakiella brassicae</name>
    <dbReference type="NCBI Taxonomy" id="1634917"/>
    <lineage>
        <taxon>Bacteria</taxon>
        <taxon>Pseudomonadati</taxon>
        <taxon>Pseudomonadota</taxon>
        <taxon>Alphaproteobacteria</taxon>
        <taxon>Rhodospirillales</taxon>
        <taxon>Terasakiellaceae</taxon>
        <taxon>Terasakiella</taxon>
    </lineage>
</organism>
<name>A0A917C0I2_9PROT</name>
<dbReference type="AlphaFoldDB" id="A0A917C0I2"/>
<dbReference type="EMBL" id="BMHV01000013">
    <property type="protein sequence ID" value="GGF66110.1"/>
    <property type="molecule type" value="Genomic_DNA"/>
</dbReference>
<evidence type="ECO:0000313" key="1">
    <source>
        <dbReference type="EMBL" id="GGF66110.1"/>
    </source>
</evidence>
<gene>
    <name evidence="1" type="ORF">GCM10011332_20200</name>
</gene>
<dbReference type="Proteomes" id="UP000632498">
    <property type="component" value="Unassembled WGS sequence"/>
</dbReference>
<dbReference type="RefSeq" id="WP_188664451.1">
    <property type="nucleotide sequence ID" value="NZ_BMHV01000013.1"/>
</dbReference>